<feature type="domain" description="CCT" evidence="4">
    <location>
        <begin position="133"/>
        <end position="156"/>
    </location>
</feature>
<protein>
    <recommendedName>
        <fullName evidence="4">CCT domain-containing protein</fullName>
    </recommendedName>
</protein>
<dbReference type="EMBL" id="SDRB02011816">
    <property type="protein sequence ID" value="THF99955.1"/>
    <property type="molecule type" value="Genomic_DNA"/>
</dbReference>
<evidence type="ECO:0000313" key="6">
    <source>
        <dbReference type="Proteomes" id="UP000306102"/>
    </source>
</evidence>
<name>A0A4S4DE26_CAMSN</name>
<dbReference type="PANTHER" id="PTHR31319">
    <property type="entry name" value="ZINC FINGER PROTEIN CONSTANS-LIKE 4"/>
    <property type="match status" value="1"/>
</dbReference>
<feature type="compositionally biased region" description="Low complexity" evidence="3">
    <location>
        <begin position="67"/>
        <end position="83"/>
    </location>
</feature>
<keyword evidence="6" id="KW-1185">Reference proteome</keyword>
<dbReference type="GO" id="GO:0003700">
    <property type="term" value="F:DNA-binding transcription factor activity"/>
    <property type="evidence" value="ECO:0007669"/>
    <property type="project" value="TreeGrafter"/>
</dbReference>
<evidence type="ECO:0000256" key="3">
    <source>
        <dbReference type="SAM" id="MobiDB-lite"/>
    </source>
</evidence>
<gene>
    <name evidence="5" type="ORF">TEA_023280</name>
</gene>
<dbReference type="Proteomes" id="UP000306102">
    <property type="component" value="Unassembled WGS sequence"/>
</dbReference>
<dbReference type="InterPro" id="IPR010402">
    <property type="entry name" value="CCT_domain"/>
</dbReference>
<evidence type="ECO:0000256" key="2">
    <source>
        <dbReference type="ARBA" id="ARBA00023242"/>
    </source>
</evidence>
<organism evidence="5 6">
    <name type="scientific">Camellia sinensis var. sinensis</name>
    <name type="common">China tea</name>
    <dbReference type="NCBI Taxonomy" id="542762"/>
    <lineage>
        <taxon>Eukaryota</taxon>
        <taxon>Viridiplantae</taxon>
        <taxon>Streptophyta</taxon>
        <taxon>Embryophyta</taxon>
        <taxon>Tracheophyta</taxon>
        <taxon>Spermatophyta</taxon>
        <taxon>Magnoliopsida</taxon>
        <taxon>eudicotyledons</taxon>
        <taxon>Gunneridae</taxon>
        <taxon>Pentapetalae</taxon>
        <taxon>asterids</taxon>
        <taxon>Ericales</taxon>
        <taxon>Theaceae</taxon>
        <taxon>Camellia</taxon>
    </lineage>
</organism>
<evidence type="ECO:0000259" key="4">
    <source>
        <dbReference type="Pfam" id="PF06203"/>
    </source>
</evidence>
<feature type="compositionally biased region" description="Low complexity" evidence="3">
    <location>
        <begin position="97"/>
        <end position="106"/>
    </location>
</feature>
<dbReference type="STRING" id="542762.A0A4S4DE26"/>
<dbReference type="AlphaFoldDB" id="A0A4S4DE26"/>
<dbReference type="PANTHER" id="PTHR31319:SF77">
    <property type="entry name" value="ZINC FINGER PROTEIN CONSTANS-LIKE 4"/>
    <property type="match status" value="1"/>
</dbReference>
<reference evidence="5 6" key="1">
    <citation type="journal article" date="2018" name="Proc. Natl. Acad. Sci. U.S.A.">
        <title>Draft genome sequence of Camellia sinensis var. sinensis provides insights into the evolution of the tea genome and tea quality.</title>
        <authorList>
            <person name="Wei C."/>
            <person name="Yang H."/>
            <person name="Wang S."/>
            <person name="Zhao J."/>
            <person name="Liu C."/>
            <person name="Gao L."/>
            <person name="Xia E."/>
            <person name="Lu Y."/>
            <person name="Tai Y."/>
            <person name="She G."/>
            <person name="Sun J."/>
            <person name="Cao H."/>
            <person name="Tong W."/>
            <person name="Gao Q."/>
            <person name="Li Y."/>
            <person name="Deng W."/>
            <person name="Jiang X."/>
            <person name="Wang W."/>
            <person name="Chen Q."/>
            <person name="Zhang S."/>
            <person name="Li H."/>
            <person name="Wu J."/>
            <person name="Wang P."/>
            <person name="Li P."/>
            <person name="Shi C."/>
            <person name="Zheng F."/>
            <person name="Jian J."/>
            <person name="Huang B."/>
            <person name="Shan D."/>
            <person name="Shi M."/>
            <person name="Fang C."/>
            <person name="Yue Y."/>
            <person name="Li F."/>
            <person name="Li D."/>
            <person name="Wei S."/>
            <person name="Han B."/>
            <person name="Jiang C."/>
            <person name="Yin Y."/>
            <person name="Xia T."/>
            <person name="Zhang Z."/>
            <person name="Bennetzen J.L."/>
            <person name="Zhao S."/>
            <person name="Wan X."/>
        </authorList>
    </citation>
    <scope>NUCLEOTIDE SEQUENCE [LARGE SCALE GENOMIC DNA]</scope>
    <source>
        <strain evidence="6">cv. Shuchazao</strain>
        <tissue evidence="5">Leaf</tissue>
    </source>
</reference>
<dbReference type="Pfam" id="PF06203">
    <property type="entry name" value="CCT"/>
    <property type="match status" value="1"/>
</dbReference>
<dbReference type="InterPro" id="IPR045281">
    <property type="entry name" value="CONSTANS-like"/>
</dbReference>
<comment type="caution">
    <text evidence="5">The sequence shown here is derived from an EMBL/GenBank/DDBJ whole genome shotgun (WGS) entry which is preliminary data.</text>
</comment>
<comment type="subcellular location">
    <subcellularLocation>
        <location evidence="1">Nucleus</location>
    </subcellularLocation>
</comment>
<keyword evidence="2" id="KW-0539">Nucleus</keyword>
<feature type="compositionally biased region" description="Polar residues" evidence="3">
    <location>
        <begin position="84"/>
        <end position="96"/>
    </location>
</feature>
<sequence length="194" mass="21655">MYEPNSHSLFTYTSPSDFFLGHFPSLEVAALPPPLLIPTAAAESIEFDPMTLPLRSEVGYSSSTCSSYGSPSSLTSYSTPSPSLMQRSVSSQSLQKNNNNNNNSNNGYRKMAELMMESETSPVVLRRVFSTGDLQYACRKTLADSRPRIKGRFAKNDKIVKNSQNQWSHMGVENDEDYDNWINFLDSFSANLIP</sequence>
<dbReference type="GO" id="GO:0009909">
    <property type="term" value="P:regulation of flower development"/>
    <property type="evidence" value="ECO:0007669"/>
    <property type="project" value="InterPro"/>
</dbReference>
<proteinExistence type="predicted"/>
<evidence type="ECO:0000313" key="5">
    <source>
        <dbReference type="EMBL" id="THF99955.1"/>
    </source>
</evidence>
<evidence type="ECO:0000256" key="1">
    <source>
        <dbReference type="ARBA" id="ARBA00004123"/>
    </source>
</evidence>
<dbReference type="GO" id="GO:0005634">
    <property type="term" value="C:nucleus"/>
    <property type="evidence" value="ECO:0007669"/>
    <property type="project" value="UniProtKB-SubCell"/>
</dbReference>
<feature type="region of interest" description="Disordered" evidence="3">
    <location>
        <begin position="67"/>
        <end position="107"/>
    </location>
</feature>
<accession>A0A4S4DE26</accession>